<protein>
    <submittedName>
        <fullName evidence="1">Uncharacterized protein</fullName>
    </submittedName>
</protein>
<keyword evidence="2" id="KW-1185">Reference proteome</keyword>
<dbReference type="EMBL" id="BGZK01000563">
    <property type="protein sequence ID" value="GBP50307.1"/>
    <property type="molecule type" value="Genomic_DNA"/>
</dbReference>
<sequence length="75" mass="8256">MNENPDGPLPSSATRCGGAVIVWRVLHTITALPPLFLPKSSHYQEGSRLIDEGYGVMKVEWNSHALDDIQQGKLI</sequence>
<proteinExistence type="predicted"/>
<gene>
    <name evidence="1" type="ORF">EVAR_102276_1</name>
</gene>
<reference evidence="1 2" key="1">
    <citation type="journal article" date="2019" name="Commun. Biol.">
        <title>The bagworm genome reveals a unique fibroin gene that provides high tensile strength.</title>
        <authorList>
            <person name="Kono N."/>
            <person name="Nakamura H."/>
            <person name="Ohtoshi R."/>
            <person name="Tomita M."/>
            <person name="Numata K."/>
            <person name="Arakawa K."/>
        </authorList>
    </citation>
    <scope>NUCLEOTIDE SEQUENCE [LARGE SCALE GENOMIC DNA]</scope>
</reference>
<dbReference type="AlphaFoldDB" id="A0A4C1WJG9"/>
<name>A0A4C1WJG9_EUMVA</name>
<comment type="caution">
    <text evidence="1">The sequence shown here is derived from an EMBL/GenBank/DDBJ whole genome shotgun (WGS) entry which is preliminary data.</text>
</comment>
<evidence type="ECO:0000313" key="1">
    <source>
        <dbReference type="EMBL" id="GBP50307.1"/>
    </source>
</evidence>
<organism evidence="1 2">
    <name type="scientific">Eumeta variegata</name>
    <name type="common">Bagworm moth</name>
    <name type="synonym">Eumeta japonica</name>
    <dbReference type="NCBI Taxonomy" id="151549"/>
    <lineage>
        <taxon>Eukaryota</taxon>
        <taxon>Metazoa</taxon>
        <taxon>Ecdysozoa</taxon>
        <taxon>Arthropoda</taxon>
        <taxon>Hexapoda</taxon>
        <taxon>Insecta</taxon>
        <taxon>Pterygota</taxon>
        <taxon>Neoptera</taxon>
        <taxon>Endopterygota</taxon>
        <taxon>Lepidoptera</taxon>
        <taxon>Glossata</taxon>
        <taxon>Ditrysia</taxon>
        <taxon>Tineoidea</taxon>
        <taxon>Psychidae</taxon>
        <taxon>Oiketicinae</taxon>
        <taxon>Eumeta</taxon>
    </lineage>
</organism>
<accession>A0A4C1WJG9</accession>
<dbReference type="Proteomes" id="UP000299102">
    <property type="component" value="Unassembled WGS sequence"/>
</dbReference>
<evidence type="ECO:0000313" key="2">
    <source>
        <dbReference type="Proteomes" id="UP000299102"/>
    </source>
</evidence>